<dbReference type="InterPro" id="IPR012255">
    <property type="entry name" value="ETF_b"/>
</dbReference>
<dbReference type="InterPro" id="IPR000049">
    <property type="entry name" value="ET-Flavoprotein_bsu_CS"/>
</dbReference>
<dbReference type="SMART" id="SM00893">
    <property type="entry name" value="ETF"/>
    <property type="match status" value="1"/>
</dbReference>
<dbReference type="EMBL" id="LSKU01000001">
    <property type="protein sequence ID" value="KXG43212.1"/>
    <property type="molecule type" value="Genomic_DNA"/>
</dbReference>
<evidence type="ECO:0000256" key="1">
    <source>
        <dbReference type="ARBA" id="ARBA00007557"/>
    </source>
</evidence>
<evidence type="ECO:0000259" key="4">
    <source>
        <dbReference type="SMART" id="SM00893"/>
    </source>
</evidence>
<dbReference type="GO" id="GO:0009055">
    <property type="term" value="F:electron transfer activity"/>
    <property type="evidence" value="ECO:0007669"/>
    <property type="project" value="InterPro"/>
</dbReference>
<evidence type="ECO:0000313" key="6">
    <source>
        <dbReference type="Proteomes" id="UP000070352"/>
    </source>
</evidence>
<dbReference type="CDD" id="cd01714">
    <property type="entry name" value="ETF_beta"/>
    <property type="match status" value="1"/>
</dbReference>
<dbReference type="Proteomes" id="UP000070352">
    <property type="component" value="Unassembled WGS sequence"/>
</dbReference>
<accession>A0A135L2L9</accession>
<dbReference type="PANTHER" id="PTHR21294">
    <property type="entry name" value="ELECTRON TRANSFER FLAVOPROTEIN BETA-SUBUNIT"/>
    <property type="match status" value="1"/>
</dbReference>
<comment type="caution">
    <text evidence="5">The sequence shown here is derived from an EMBL/GenBank/DDBJ whole genome shotgun (WGS) entry which is preliminary data.</text>
</comment>
<dbReference type="Gene3D" id="3.40.50.620">
    <property type="entry name" value="HUPs"/>
    <property type="match status" value="1"/>
</dbReference>
<evidence type="ECO:0000256" key="2">
    <source>
        <dbReference type="ARBA" id="ARBA00042002"/>
    </source>
</evidence>
<protein>
    <recommendedName>
        <fullName evidence="2">Electron transfer flavoprotein small subunit</fullName>
    </recommendedName>
</protein>
<dbReference type="InterPro" id="IPR033948">
    <property type="entry name" value="ETF_beta_N"/>
</dbReference>
<dbReference type="PROSITE" id="PS01065">
    <property type="entry name" value="ETF_BETA"/>
    <property type="match status" value="1"/>
</dbReference>
<gene>
    <name evidence="5" type="ORF">U473_03655</name>
</gene>
<dbReference type="InterPro" id="IPR014729">
    <property type="entry name" value="Rossmann-like_a/b/a_fold"/>
</dbReference>
<name>A0A135L2L9_9BACI</name>
<comment type="similarity">
    <text evidence="1">Belongs to the ETF beta-subunit/FixA family.</text>
</comment>
<evidence type="ECO:0000256" key="3">
    <source>
        <dbReference type="ARBA" id="ARBA00049933"/>
    </source>
</evidence>
<dbReference type="AlphaFoldDB" id="A0A135L2L9"/>
<dbReference type="PIRSF" id="PIRSF000090">
    <property type="entry name" value="Beta-ETF"/>
    <property type="match status" value="1"/>
</dbReference>
<feature type="domain" description="Electron transfer flavoprotein alpha/beta-subunit N-terminal" evidence="4">
    <location>
        <begin position="22"/>
        <end position="218"/>
    </location>
</feature>
<dbReference type="Pfam" id="PF01012">
    <property type="entry name" value="ETF"/>
    <property type="match status" value="1"/>
</dbReference>
<organism evidence="5 6">
    <name type="scientific">Tepidibacillus decaturensis</name>
    <dbReference type="NCBI Taxonomy" id="1413211"/>
    <lineage>
        <taxon>Bacteria</taxon>
        <taxon>Bacillati</taxon>
        <taxon>Bacillota</taxon>
        <taxon>Bacilli</taxon>
        <taxon>Bacillales</taxon>
        <taxon>Bacillaceae</taxon>
        <taxon>Tepidibacillus</taxon>
    </lineage>
</organism>
<proteinExistence type="inferred from homology"/>
<comment type="cofactor">
    <cofactor evidence="3">
        <name>AMP</name>
        <dbReference type="ChEBI" id="CHEBI:456215"/>
    </cofactor>
</comment>
<dbReference type="RefSeq" id="WP_068727438.1">
    <property type="nucleotide sequence ID" value="NZ_LSKU01000001.1"/>
</dbReference>
<dbReference type="STRING" id="1413211.U473_03655"/>
<dbReference type="InterPro" id="IPR014730">
    <property type="entry name" value="ETF_a/b_N"/>
</dbReference>
<reference evidence="5 6" key="1">
    <citation type="submission" date="2016-02" db="EMBL/GenBank/DDBJ databases">
        <title>Draft Genome for Tepidibacillus decaturensis nov. sp. Strain Z9, an Anaerobic, Moderately Thermophilic and Heterotrophic Bacterium from Deep Subsurface of the Illinois Basin, USA.</title>
        <authorList>
            <person name="Dong Y."/>
            <person name="Chang J.Y."/>
            <person name="Sanford R."/>
            <person name="Fouke B.W."/>
        </authorList>
    </citation>
    <scope>NUCLEOTIDE SEQUENCE [LARGE SCALE GENOMIC DNA]</scope>
    <source>
        <strain evidence="5 6">Z9</strain>
    </source>
</reference>
<evidence type="ECO:0000313" key="5">
    <source>
        <dbReference type="EMBL" id="KXG43212.1"/>
    </source>
</evidence>
<dbReference type="PANTHER" id="PTHR21294:SF17">
    <property type="entry name" value="PROTEIN FIXA"/>
    <property type="match status" value="1"/>
</dbReference>
<dbReference type="OrthoDB" id="9804960at2"/>
<dbReference type="SUPFAM" id="SSF52402">
    <property type="entry name" value="Adenine nucleotide alpha hydrolases-like"/>
    <property type="match status" value="1"/>
</dbReference>
<sequence>MHYVVCVKQVPDTSVVKLDPVTNTLDRSSAPSIINPYDAHAVEEAVRLKKQSGGKVTVVSMGPPMAVSTIKKCIELGADEGVLISDRAFAGSDTLATSYALTQAIKKIAEKEPVDIIFAGKQAIDGDTAQVGPGIARRLGIPVLAQVNQVEHFSAEEKMIRVRRKIEDGHEVVESKLPCLITVEKEINELTYAPLPNMIKAAKYNPIVWTTNDIEVDRSQLGLKGSPTVVGKIFAPPKQSGGEKIQGTADEVVNHVMDKLLNVHGLFAKGGV</sequence>
<keyword evidence="6" id="KW-1185">Reference proteome</keyword>